<dbReference type="Proteomes" id="UP000515663">
    <property type="component" value="Chromosome"/>
</dbReference>
<keyword evidence="2" id="KW-0472">Membrane</keyword>
<organism evidence="3 4">
    <name type="scientific">Gordonia jinghuaiqii</name>
    <dbReference type="NCBI Taxonomy" id="2758710"/>
    <lineage>
        <taxon>Bacteria</taxon>
        <taxon>Bacillati</taxon>
        <taxon>Actinomycetota</taxon>
        <taxon>Actinomycetes</taxon>
        <taxon>Mycobacteriales</taxon>
        <taxon>Gordoniaceae</taxon>
        <taxon>Gordonia</taxon>
    </lineage>
</organism>
<dbReference type="KEGG" id="gji:H1R19_04430"/>
<accession>A0A7D7R129</accession>
<name>A0A7D7R129_9ACTN</name>
<evidence type="ECO:0000313" key="4">
    <source>
        <dbReference type="Proteomes" id="UP000515663"/>
    </source>
</evidence>
<feature type="compositionally biased region" description="Basic and acidic residues" evidence="1">
    <location>
        <begin position="517"/>
        <end position="534"/>
    </location>
</feature>
<protein>
    <submittedName>
        <fullName evidence="3">Uncharacterized protein</fullName>
    </submittedName>
</protein>
<feature type="region of interest" description="Disordered" evidence="1">
    <location>
        <begin position="303"/>
        <end position="607"/>
    </location>
</feature>
<sequence>MSKDSEPESRPISVSELLARSQGAGGGNTPTRARDGRGRRRAGRDGSVSVSELTGEIPKITDATTASGTDTPGPETASRKAAPAEAAAPTRKPTSRRAAEPAVEPEATVEPEPESSVEPESTAEPEQVESRAAEKAAPSRPAPDSWTQTRSGAPSGPFPRSTNPIPRRPADDRPIVERPRPGRAQAHPGGWTASGMPAFGEAPPMSTRDFSSDAVARRLGKNPPRDTAPVDEESANAVTGIIPLVDGPDHGGHTEGLAVVDSEDVVTHDLAEVDPGTRGPRERGDRGFSEVMDFDAYRNFADVESDTDKPATKGWAAATAKAAGKGKGGLIQRLFGRKNKAAPTHDDPTHDDPTHGDDRAHGAAARDPHDPASDARGDGGSDWADSDWMATAAAAATAGGATAALAASRTDDHPTEAIQPIDDAPRDESSAEESSAEESHAEESHAEDSNAHEANADESSPREANADGSSADEPNTGDSSAGDSSTDESSTDESSADASDADESDRTHAWAAPRAWSDPDRSDATDRVDLVKDVESDDAAGRPPGPHTLQDTTDIDETPGPGSGGDVAREDSAATADAGRTASGQVVTEPEGSGPDGSAQDTDREDDGSPVTAWLLLFGQAIAGLAIGVGLFWGFTELWRWNPYFALVLAVLVIFGIVTLSHVVRRTKDLPTTLLALGVGLLVTIGPLVLLAA</sequence>
<feature type="compositionally biased region" description="Basic and acidic residues" evidence="1">
    <location>
        <begin position="168"/>
        <end position="180"/>
    </location>
</feature>
<feature type="compositionally biased region" description="Acidic residues" evidence="1">
    <location>
        <begin position="485"/>
        <end position="503"/>
    </location>
</feature>
<feature type="compositionally biased region" description="Low complexity" evidence="1">
    <location>
        <begin position="381"/>
        <end position="407"/>
    </location>
</feature>
<feature type="transmembrane region" description="Helical" evidence="2">
    <location>
        <begin position="670"/>
        <end position="692"/>
    </location>
</feature>
<feature type="compositionally biased region" description="Acidic residues" evidence="1">
    <location>
        <begin position="107"/>
        <end position="127"/>
    </location>
</feature>
<dbReference type="RefSeq" id="WP_219850659.1">
    <property type="nucleotide sequence ID" value="NZ_CP059491.1"/>
</dbReference>
<feature type="compositionally biased region" description="Low complexity" evidence="1">
    <location>
        <begin position="75"/>
        <end position="92"/>
    </location>
</feature>
<feature type="transmembrane region" description="Helical" evidence="2">
    <location>
        <begin position="611"/>
        <end position="632"/>
    </location>
</feature>
<keyword evidence="4" id="KW-1185">Reference proteome</keyword>
<evidence type="ECO:0000256" key="2">
    <source>
        <dbReference type="SAM" id="Phobius"/>
    </source>
</evidence>
<dbReference type="AlphaFoldDB" id="A0A7D7R129"/>
<feature type="transmembrane region" description="Helical" evidence="2">
    <location>
        <begin position="644"/>
        <end position="664"/>
    </location>
</feature>
<dbReference type="EMBL" id="CP059491">
    <property type="protein sequence ID" value="QMT02411.1"/>
    <property type="molecule type" value="Genomic_DNA"/>
</dbReference>
<gene>
    <name evidence="3" type="ORF">H1R19_04430</name>
</gene>
<proteinExistence type="predicted"/>
<evidence type="ECO:0000313" key="3">
    <source>
        <dbReference type="EMBL" id="QMT02411.1"/>
    </source>
</evidence>
<feature type="compositionally biased region" description="Basic and acidic residues" evidence="1">
    <location>
        <begin position="437"/>
        <end position="465"/>
    </location>
</feature>
<feature type="region of interest" description="Disordered" evidence="1">
    <location>
        <begin position="1"/>
        <end position="235"/>
    </location>
</feature>
<keyword evidence="2" id="KW-0812">Transmembrane</keyword>
<reference evidence="4" key="1">
    <citation type="submission" date="2020-07" db="EMBL/GenBank/DDBJ databases">
        <title>novel species isolated from the respiratory tract of Marmot.</title>
        <authorList>
            <person name="Zhang G."/>
        </authorList>
    </citation>
    <scope>NUCLEOTIDE SEQUENCE [LARGE SCALE GENOMIC DNA]</scope>
    <source>
        <strain evidence="4">686</strain>
    </source>
</reference>
<feature type="compositionally biased region" description="Low complexity" evidence="1">
    <location>
        <begin position="312"/>
        <end position="323"/>
    </location>
</feature>
<keyword evidence="2" id="KW-1133">Transmembrane helix</keyword>
<feature type="compositionally biased region" description="Basic and acidic residues" evidence="1">
    <location>
        <begin position="343"/>
        <end position="379"/>
    </location>
</feature>
<evidence type="ECO:0000256" key="1">
    <source>
        <dbReference type="SAM" id="MobiDB-lite"/>
    </source>
</evidence>